<accession>A0A0E0DAR1</accession>
<reference evidence="2" key="1">
    <citation type="submission" date="2015-04" db="UniProtKB">
        <authorList>
            <consortium name="EnsemblPlants"/>
        </authorList>
    </citation>
    <scope>IDENTIFICATION</scope>
</reference>
<name>A0A0E0DAR1_9ORYZ</name>
<dbReference type="EnsemblPlants" id="OMERI04G02460.1">
    <property type="protein sequence ID" value="OMERI04G02460.1"/>
    <property type="gene ID" value="OMERI04G02460"/>
</dbReference>
<evidence type="ECO:0000313" key="3">
    <source>
        <dbReference type="Proteomes" id="UP000008021"/>
    </source>
</evidence>
<reference evidence="2" key="2">
    <citation type="submission" date="2018-05" db="EMBL/GenBank/DDBJ databases">
        <title>OmerRS3 (Oryza meridionalis Reference Sequence Version 3).</title>
        <authorList>
            <person name="Zhang J."/>
            <person name="Kudrna D."/>
            <person name="Lee S."/>
            <person name="Talag J."/>
            <person name="Welchert J."/>
            <person name="Wing R.A."/>
        </authorList>
    </citation>
    <scope>NUCLEOTIDE SEQUENCE [LARGE SCALE GENOMIC DNA]</scope>
    <source>
        <strain evidence="2">cv. OR44</strain>
    </source>
</reference>
<dbReference type="HOGENOM" id="CLU_1629688_0_0_1"/>
<keyword evidence="3" id="KW-1185">Reference proteome</keyword>
<evidence type="ECO:0000256" key="1">
    <source>
        <dbReference type="SAM" id="MobiDB-lite"/>
    </source>
</evidence>
<dbReference type="Proteomes" id="UP000008021">
    <property type="component" value="Chromosome 4"/>
</dbReference>
<feature type="region of interest" description="Disordered" evidence="1">
    <location>
        <begin position="33"/>
        <end position="96"/>
    </location>
</feature>
<organism evidence="2">
    <name type="scientific">Oryza meridionalis</name>
    <dbReference type="NCBI Taxonomy" id="40149"/>
    <lineage>
        <taxon>Eukaryota</taxon>
        <taxon>Viridiplantae</taxon>
        <taxon>Streptophyta</taxon>
        <taxon>Embryophyta</taxon>
        <taxon>Tracheophyta</taxon>
        <taxon>Spermatophyta</taxon>
        <taxon>Magnoliopsida</taxon>
        <taxon>Liliopsida</taxon>
        <taxon>Poales</taxon>
        <taxon>Poaceae</taxon>
        <taxon>BOP clade</taxon>
        <taxon>Oryzoideae</taxon>
        <taxon>Oryzeae</taxon>
        <taxon>Oryzinae</taxon>
        <taxon>Oryza</taxon>
    </lineage>
</organism>
<evidence type="ECO:0000313" key="2">
    <source>
        <dbReference type="EnsemblPlants" id="OMERI04G02460.1"/>
    </source>
</evidence>
<protein>
    <submittedName>
        <fullName evidence="2">Uncharacterized protein</fullName>
    </submittedName>
</protein>
<dbReference type="Gramene" id="OMERI04G02460.1">
    <property type="protein sequence ID" value="OMERI04G02460.1"/>
    <property type="gene ID" value="OMERI04G02460"/>
</dbReference>
<dbReference type="AlphaFoldDB" id="A0A0E0DAR1"/>
<proteinExistence type="predicted"/>
<sequence>MRGETNQIKKQTEFFAALDLRLNASSAGASCCLGSPPCPPPVRRARAAGAPPRHRRTSVPGTLGGGKEGKEEKGLPFSPEEESGGGASHRRREARRRPLLVAAFARERQRRIGRGKFPDLERSGSFPWGFPVDWAGKSLPRGLPNGLEIIPVAISPAGLSPRE</sequence>